<feature type="transmembrane region" description="Helical" evidence="4">
    <location>
        <begin position="317"/>
        <end position="342"/>
    </location>
</feature>
<evidence type="ECO:0000313" key="7">
    <source>
        <dbReference type="EMBL" id="PZA10330.1"/>
    </source>
</evidence>
<feature type="domain" description="Methyl-accepting transducer" evidence="5">
    <location>
        <begin position="430"/>
        <end position="659"/>
    </location>
</feature>
<dbReference type="SMART" id="SM00304">
    <property type="entry name" value="HAMP"/>
    <property type="match status" value="1"/>
</dbReference>
<evidence type="ECO:0000313" key="8">
    <source>
        <dbReference type="Proteomes" id="UP000248134"/>
    </source>
</evidence>
<name>A0A323UFP4_RHOPL</name>
<evidence type="ECO:0000259" key="5">
    <source>
        <dbReference type="PROSITE" id="PS50111"/>
    </source>
</evidence>
<dbReference type="OrthoDB" id="3378718at2"/>
<evidence type="ECO:0000256" key="3">
    <source>
        <dbReference type="PROSITE-ProRule" id="PRU00284"/>
    </source>
</evidence>
<dbReference type="SMART" id="SM00283">
    <property type="entry name" value="MA"/>
    <property type="match status" value="1"/>
</dbReference>
<keyword evidence="1 3" id="KW-0807">Transducer</keyword>
<dbReference type="PROSITE" id="PS50885">
    <property type="entry name" value="HAMP"/>
    <property type="match status" value="1"/>
</dbReference>
<dbReference type="InterPro" id="IPR003660">
    <property type="entry name" value="HAMP_dom"/>
</dbReference>
<dbReference type="EMBL" id="QKQS01000023">
    <property type="protein sequence ID" value="PZA10330.1"/>
    <property type="molecule type" value="Genomic_DNA"/>
</dbReference>
<dbReference type="Pfam" id="PF00015">
    <property type="entry name" value="MCPsignal"/>
    <property type="match status" value="1"/>
</dbReference>
<sequence length="693" mass="72802">MRVRALFMMCVAAMTIVIAAAAAIFVVQSWRDYQNANEAARLATAMTALLQATEQASVSRGPQNAALIADAPANDAALAGIARTREVLAQVLTKTRAAITAAQYGERDRALGSLNRVDQGLTVLYGRLDAAYRLPRAERDPALIRDYVPQMLALTSQLNDIANPLERSAAIAQDNVGSLIEVARLAWDMRDSAGRRAGYFTRAAGNAKKLTIADIEQSSALTGEIRHAWNRLQATASQYGEMPALKAAVQAAEREFFGKADSFIAEMTAKGLTSGDYGVSFQEVLRRLVEPAKAVMPIRDVALAQATEVAEHERDTALIRLGAVCAGLVLVLALVVGVVIVFDRRVVRPLMAMTAVISRLADGDRAVDVPGRHRSDEIGEIAAALETLRLNAIAAAELENETAAERRAREARAERIEELTRAFDAASHEAIQGVTVAGQAMREDAEFCSRLASGAATQATSVAAGAEEASVNVATIASGAEEMSVAIANVAERLEVCAGIAAEAVREVADANTRIDGLNGAVEKIGAIIKFIQGIASQTNLLALNATIEAARAGEAGRGFAVVANEVKTLATQTAKATEEIAEQIASVESETAAVVEVIKVIGATIDRVDAVTGDISASVTQQRQSTGEIADNAQQAAAGTKDVSANVGAVSTAMAEAEAAAMRMIAKAGDLSSRSNDLTMRISEFLGNVRAA</sequence>
<evidence type="ECO:0000256" key="2">
    <source>
        <dbReference type="ARBA" id="ARBA00029447"/>
    </source>
</evidence>
<comment type="caution">
    <text evidence="7">The sequence shown here is derived from an EMBL/GenBank/DDBJ whole genome shotgun (WGS) entry which is preliminary data.</text>
</comment>
<protein>
    <submittedName>
        <fullName evidence="7">Methyl-accepting chemotaxis protein</fullName>
    </submittedName>
</protein>
<keyword evidence="4" id="KW-0472">Membrane</keyword>
<dbReference type="PROSITE" id="PS50111">
    <property type="entry name" value="CHEMOTAXIS_TRANSDUC_2"/>
    <property type="match status" value="1"/>
</dbReference>
<dbReference type="AlphaFoldDB" id="A0A323UFP4"/>
<proteinExistence type="inferred from homology"/>
<dbReference type="SUPFAM" id="SSF58104">
    <property type="entry name" value="Methyl-accepting chemotaxis protein (MCP) signaling domain"/>
    <property type="match status" value="1"/>
</dbReference>
<dbReference type="GO" id="GO:0016020">
    <property type="term" value="C:membrane"/>
    <property type="evidence" value="ECO:0007669"/>
    <property type="project" value="InterPro"/>
</dbReference>
<feature type="domain" description="HAMP" evidence="6">
    <location>
        <begin position="344"/>
        <end position="397"/>
    </location>
</feature>
<dbReference type="GO" id="GO:0007165">
    <property type="term" value="P:signal transduction"/>
    <property type="evidence" value="ECO:0007669"/>
    <property type="project" value="UniProtKB-KW"/>
</dbReference>
<evidence type="ECO:0000256" key="4">
    <source>
        <dbReference type="SAM" id="Phobius"/>
    </source>
</evidence>
<keyword evidence="4" id="KW-1133">Transmembrane helix</keyword>
<dbReference type="PANTHER" id="PTHR32089">
    <property type="entry name" value="METHYL-ACCEPTING CHEMOTAXIS PROTEIN MCPB"/>
    <property type="match status" value="1"/>
</dbReference>
<dbReference type="InterPro" id="IPR004089">
    <property type="entry name" value="MCPsignal_dom"/>
</dbReference>
<accession>A0A323UFP4</accession>
<dbReference type="PANTHER" id="PTHR32089:SF112">
    <property type="entry name" value="LYSOZYME-LIKE PROTEIN-RELATED"/>
    <property type="match status" value="1"/>
</dbReference>
<gene>
    <name evidence="7" type="ORF">DNX69_13180</name>
</gene>
<dbReference type="Pfam" id="PF00672">
    <property type="entry name" value="HAMP"/>
    <property type="match status" value="1"/>
</dbReference>
<keyword evidence="4" id="KW-0812">Transmembrane</keyword>
<organism evidence="7 8">
    <name type="scientific">Rhodopseudomonas palustris</name>
    <dbReference type="NCBI Taxonomy" id="1076"/>
    <lineage>
        <taxon>Bacteria</taxon>
        <taxon>Pseudomonadati</taxon>
        <taxon>Pseudomonadota</taxon>
        <taxon>Alphaproteobacteria</taxon>
        <taxon>Hyphomicrobiales</taxon>
        <taxon>Nitrobacteraceae</taxon>
        <taxon>Rhodopseudomonas</taxon>
    </lineage>
</organism>
<comment type="similarity">
    <text evidence="2">Belongs to the methyl-accepting chemotaxis (MCP) protein family.</text>
</comment>
<dbReference type="Gene3D" id="1.10.287.950">
    <property type="entry name" value="Methyl-accepting chemotaxis protein"/>
    <property type="match status" value="1"/>
</dbReference>
<evidence type="ECO:0000259" key="6">
    <source>
        <dbReference type="PROSITE" id="PS50885"/>
    </source>
</evidence>
<dbReference type="CDD" id="cd06225">
    <property type="entry name" value="HAMP"/>
    <property type="match status" value="1"/>
</dbReference>
<evidence type="ECO:0000256" key="1">
    <source>
        <dbReference type="ARBA" id="ARBA00023224"/>
    </source>
</evidence>
<dbReference type="Proteomes" id="UP000248134">
    <property type="component" value="Unassembled WGS sequence"/>
</dbReference>
<dbReference type="Gene3D" id="6.10.340.10">
    <property type="match status" value="1"/>
</dbReference>
<reference evidence="7 8" key="1">
    <citation type="submission" date="2018-06" db="EMBL/GenBank/DDBJ databases">
        <title>Draft Whole-Genome Sequence of the purple photosynthetic bacterium Rhodospeudomonas palustris XCP.</title>
        <authorList>
            <person name="Rayyan A."/>
            <person name="Meyer T.E."/>
            <person name="Kyndt J.A."/>
        </authorList>
    </citation>
    <scope>NUCLEOTIDE SEQUENCE [LARGE SCALE GENOMIC DNA]</scope>
    <source>
        <strain evidence="7 8">XCP</strain>
    </source>
</reference>